<dbReference type="HOGENOM" id="CLU_2556037_0_0_11"/>
<dbReference type="Proteomes" id="UP000008710">
    <property type="component" value="Plasmid pRHL1"/>
</dbReference>
<dbReference type="EMBL" id="CP000432">
    <property type="protein sequence ID" value="ABG99755.1"/>
    <property type="molecule type" value="Genomic_DNA"/>
</dbReference>
<dbReference type="AlphaFoldDB" id="Q0RY81"/>
<reference evidence="2" key="1">
    <citation type="journal article" date="2006" name="Proc. Natl. Acad. Sci. U.S.A.">
        <title>The complete genome of Rhodococcus sp. RHA1 provides insights into a catabolic powerhouse.</title>
        <authorList>
            <person name="McLeod M.P."/>
            <person name="Warren R.L."/>
            <person name="Hsiao W.W.L."/>
            <person name="Araki N."/>
            <person name="Myhre M."/>
            <person name="Fernandes C."/>
            <person name="Miyazawa D."/>
            <person name="Wong W."/>
            <person name="Lillquist A.L."/>
            <person name="Wang D."/>
            <person name="Dosanjh M."/>
            <person name="Hara H."/>
            <person name="Petrescu A."/>
            <person name="Morin R.D."/>
            <person name="Yang G."/>
            <person name="Stott J.M."/>
            <person name="Schein J.E."/>
            <person name="Shin H."/>
            <person name="Smailus D."/>
            <person name="Siddiqui A.S."/>
            <person name="Marra M.A."/>
            <person name="Jones S.J.M."/>
            <person name="Holt R."/>
            <person name="Brinkman F.S.L."/>
            <person name="Miyauchi K."/>
            <person name="Fukuda M."/>
            <person name="Davies J.E."/>
            <person name="Mohn W.W."/>
            <person name="Eltis L.D."/>
        </authorList>
    </citation>
    <scope>NUCLEOTIDE SEQUENCE [LARGE SCALE GENOMIC DNA]</scope>
    <source>
        <strain evidence="2">RHA1</strain>
    </source>
</reference>
<proteinExistence type="predicted"/>
<sequence length="82" mass="9408">MPNYLAKLEWIRCRCPAPLARAEAGDEKRPHRQYLRIGDARSMRKCGGGRQQDELRLLSALNSLQYRRVCSDSWHTVHSVAG</sequence>
<geneLocation type="plasmid" evidence="1 2">
    <name>pRHL1</name>
</geneLocation>
<protein>
    <submittedName>
        <fullName evidence="1">Uncharacterized protein</fullName>
    </submittedName>
</protein>
<evidence type="ECO:0000313" key="2">
    <source>
        <dbReference type="Proteomes" id="UP000008710"/>
    </source>
</evidence>
<gene>
    <name evidence="1" type="ordered locus">RHA1_ro08711</name>
</gene>
<accession>Q0RY81</accession>
<organism evidence="1 2">
    <name type="scientific">Rhodococcus jostii (strain RHA1)</name>
    <dbReference type="NCBI Taxonomy" id="101510"/>
    <lineage>
        <taxon>Bacteria</taxon>
        <taxon>Bacillati</taxon>
        <taxon>Actinomycetota</taxon>
        <taxon>Actinomycetes</taxon>
        <taxon>Mycobacteriales</taxon>
        <taxon>Nocardiaceae</taxon>
        <taxon>Rhodococcus</taxon>
    </lineage>
</organism>
<dbReference type="KEGG" id="rha:RHA1_ro08711"/>
<name>Q0RY81_RHOJR</name>
<keyword evidence="1" id="KW-0614">Plasmid</keyword>
<evidence type="ECO:0000313" key="1">
    <source>
        <dbReference type="EMBL" id="ABG99755.1"/>
    </source>
</evidence>